<proteinExistence type="predicted"/>
<reference evidence="2 3" key="1">
    <citation type="submission" date="2019-05" db="EMBL/GenBank/DDBJ databases">
        <title>Another draft genome of Portunus trituberculatus and its Hox gene families provides insights of decapod evolution.</title>
        <authorList>
            <person name="Jeong J.-H."/>
            <person name="Song I."/>
            <person name="Kim S."/>
            <person name="Choi T."/>
            <person name="Kim D."/>
            <person name="Ryu S."/>
            <person name="Kim W."/>
        </authorList>
    </citation>
    <scope>NUCLEOTIDE SEQUENCE [LARGE SCALE GENOMIC DNA]</scope>
    <source>
        <tissue evidence="2">Muscle</tissue>
    </source>
</reference>
<organism evidence="2 3">
    <name type="scientific">Portunus trituberculatus</name>
    <name type="common">Swimming crab</name>
    <name type="synonym">Neptunus trituberculatus</name>
    <dbReference type="NCBI Taxonomy" id="210409"/>
    <lineage>
        <taxon>Eukaryota</taxon>
        <taxon>Metazoa</taxon>
        <taxon>Ecdysozoa</taxon>
        <taxon>Arthropoda</taxon>
        <taxon>Crustacea</taxon>
        <taxon>Multicrustacea</taxon>
        <taxon>Malacostraca</taxon>
        <taxon>Eumalacostraca</taxon>
        <taxon>Eucarida</taxon>
        <taxon>Decapoda</taxon>
        <taxon>Pleocyemata</taxon>
        <taxon>Brachyura</taxon>
        <taxon>Eubrachyura</taxon>
        <taxon>Portunoidea</taxon>
        <taxon>Portunidae</taxon>
        <taxon>Portuninae</taxon>
        <taxon>Portunus</taxon>
    </lineage>
</organism>
<evidence type="ECO:0000313" key="3">
    <source>
        <dbReference type="Proteomes" id="UP000324222"/>
    </source>
</evidence>
<gene>
    <name evidence="2" type="ORF">E2C01_052722</name>
</gene>
<accession>A0A5B7GQ50</accession>
<dbReference type="AlphaFoldDB" id="A0A5B7GQ50"/>
<keyword evidence="3" id="KW-1185">Reference proteome</keyword>
<sequence length="198" mass="21013">METESVKHEGRREGSKGKERGCGTEVCWAAAKPTNPPPANRQPTTSLIPSSAPSTAPPRQSYNLSSHVSPLQRFLCSREGKGEREGVMGRGNTIDNLLTAPTCIPIKPNARVSSSSSSSSSLHTVPALCSHSGYFHRKVKGVMGGEDPSAVLSFLHTDSQAGTRGSIAAWLVHLTCPASPGASQIRTQVRLHAAYRVT</sequence>
<evidence type="ECO:0000313" key="2">
    <source>
        <dbReference type="EMBL" id="MPC58714.1"/>
    </source>
</evidence>
<feature type="region of interest" description="Disordered" evidence="1">
    <location>
        <begin position="1"/>
        <end position="64"/>
    </location>
</feature>
<comment type="caution">
    <text evidence="2">The sequence shown here is derived from an EMBL/GenBank/DDBJ whole genome shotgun (WGS) entry which is preliminary data.</text>
</comment>
<feature type="compositionally biased region" description="Polar residues" evidence="1">
    <location>
        <begin position="41"/>
        <end position="64"/>
    </location>
</feature>
<dbReference type="Proteomes" id="UP000324222">
    <property type="component" value="Unassembled WGS sequence"/>
</dbReference>
<protein>
    <submittedName>
        <fullName evidence="2">Uncharacterized protein</fullName>
    </submittedName>
</protein>
<name>A0A5B7GQ50_PORTR</name>
<evidence type="ECO:0000256" key="1">
    <source>
        <dbReference type="SAM" id="MobiDB-lite"/>
    </source>
</evidence>
<feature type="compositionally biased region" description="Basic and acidic residues" evidence="1">
    <location>
        <begin position="1"/>
        <end position="22"/>
    </location>
</feature>
<dbReference type="EMBL" id="VSRR010015932">
    <property type="protein sequence ID" value="MPC58714.1"/>
    <property type="molecule type" value="Genomic_DNA"/>
</dbReference>